<sequence>MAQYYQIQNLEDLKQIYADVQVVHVASEDVGVGGHNRPQQLLLPDDQLMLNEGQQVVYQTTSVPAQQQYQQQPTATTTQYIIGDEISQQQQQQTVQHQQQVMYDHHHQQQQQHYVHESQQLQQDHHQLAQQTQQQQPQLYYTTEQILQPNSLVQQQQQQEMQHQQQQQQQLHVQQQQYQQQQQQQQQIVHQQHSMQTSQQTQQIVYRMQPQQQSQNQQTQMLNNAHVILQQPSGQQVLIQSPQHPEIIMRQSMPQQRIIYNTNRVLYTPQQQQQPQTQTILQQSPQAHQQHPQQQQHIQLQATPTTSPIHTTARLVQTRVGASPQEAGQQHQQTPTQQNVVFHPIQATAVQNSQQLKPQIQQQSQMTIQQTPQQHLVASTMSGGVSGGGVMRGAIRNKSPRGGGALGSTHTLIARMPVTTVGRAIRPPLVTPIQSTQNPRATRPRGGAAGGARARGAARGARGGAVIASRNTQVATPVVQPQQQSQQMQAPQQITPSQQIMQNAMNKNITILNQQGQVKHIYRNIGDSQQQQLQLVTGTSQAQQRSTQIVGARFRTPVGSTSGNTNNGNNSSNSGNSSGNYELDLEDSIQAVVVKKDQQKPPGTTSNIANPVGTTLTSYFAKDDDDTRLVRTQNGACITLAEYRKRHPPNPGSASTTTTTILQMKTPLRASGPPSSNKILPAHSSGNTGIVPVARVAPQPIQSTQQTQQSQTALTTTTSSSAVHRTSHNNYEIHTQHVMQNRNNTQMAEKDRNSAKMLVILVSGEQRLITFTLPRESCTVQDLLEQVGVPFDSSTTIQCVENPGANIDFVVTVGFSVQESASELISRAEQTLQMNRQQDPMGGNNLSTSNTSSGGSSTGNTNVPQGTVGQSAVTTNYGNLTSNPAQTPSAVVNESTHKDANSSNAAANTTKNISSSSTNTTEDVPRKIIQGFLAVCQSCGFSGYDHAKCERCKRVFLEPPKRVPSVKNLGNTNASMVVDSALSKSISNSEFMASDKRRGSDALARSQAKNALNSYGSTGGTTSARGRGGLSATARGRGSRSGRRAAEVEPVILTLSSDEEDDDESSNKVSGSFSTMSNAANSSAFKTPTYEPLSFEHSMPDLDENAIYTDFQRDDVTDLSNCTDKLSTALQCKVVRIGTYRYEPKEPVTFTSKGVCLVAPLVNNPNDSFPLHIHKREVVKIIAHFSKVSESMLCFYTLRNCAQYIKNSLQMKDNGTTLDGSAYFSPNGPYQVRKIILQFSSCSDQSRNVIKSIWDFFDEISDVDAQDLLQRAEATDRQISNKTNEAASTTCVTTTQLNPNEIKQLLIYPPGKGGISINTEDYLCLATDQYLNDIIIDFYLKWVHNNVVPEAQRERAFIFSTFFYKRLTTLTRHHHNPDKDVKQTAAQKRHARVQNWTKNVNLFEKDFIIIPINEQSHWFLAIICFPTMKGPVTYDTNIPVEPQQLKKQKGKKVSLQIGNTTITPLSKRDSSTMLAEVCGVGDDDSERDEAEGDESDLASDDSDFDSGASTSAVSATISGGVTAANNNLSNSNTSISGIKSQAIKQPLILIFDSLAGASRSRVVATLRDYLTCEYRAKMSDVTPHVFNKDNMPGHCVKVPQQNNFTDCGLYLLQYVEHFFKDPIRDYRLPIKQLSNWFDTLTVTRKREDISQLLQQLMNERNGPNHQVILPEIPLPTSNGQLVEPPEGYNIEFEEEETGEDAAEEDDDNTDVDGTPNDADGTASSTHTDELVNVKIPTTKTATTTTALVPTQGRKIVVKRRLQQVSSATVGNNNSENLNTTTSVVAGVAGQNIRSGNQAKYRKFE</sequence>
<feature type="compositionally biased region" description="Acidic residues" evidence="6">
    <location>
        <begin position="1481"/>
        <end position="1504"/>
    </location>
</feature>
<dbReference type="PANTHER" id="PTHR46896">
    <property type="entry name" value="SENTRIN-SPECIFIC PROTEASE"/>
    <property type="match status" value="1"/>
</dbReference>
<keyword evidence="5" id="KW-0378">Hydrolase</keyword>
<proteinExistence type="inferred from homology"/>
<keyword evidence="4" id="KW-0833">Ubl conjugation pathway</keyword>
<feature type="compositionally biased region" description="Low complexity" evidence="6">
    <location>
        <begin position="451"/>
        <end position="460"/>
    </location>
</feature>
<dbReference type="OrthoDB" id="442460at2759"/>
<dbReference type="GO" id="GO:0006508">
    <property type="term" value="P:proteolysis"/>
    <property type="evidence" value="ECO:0007669"/>
    <property type="project" value="UniProtKB-KW"/>
</dbReference>
<feature type="region of interest" description="Disordered" evidence="6">
    <location>
        <begin position="431"/>
        <end position="461"/>
    </location>
</feature>
<comment type="similarity">
    <text evidence="1">Belongs to the peptidase C48 family.</text>
</comment>
<feature type="compositionally biased region" description="Low complexity" evidence="6">
    <location>
        <begin position="559"/>
        <end position="580"/>
    </location>
</feature>
<evidence type="ECO:0000313" key="8">
    <source>
        <dbReference type="EMBL" id="JAI29284.1"/>
    </source>
</evidence>
<dbReference type="InterPro" id="IPR051947">
    <property type="entry name" value="Sentrin-specific_protease"/>
</dbReference>
<feature type="region of interest" description="Disordered" evidence="6">
    <location>
        <begin position="554"/>
        <end position="582"/>
    </location>
</feature>
<dbReference type="EMBL" id="GDHF01023030">
    <property type="protein sequence ID" value="JAI29284.1"/>
    <property type="molecule type" value="Transcribed_RNA"/>
</dbReference>
<dbReference type="PANTHER" id="PTHR46896:SF3">
    <property type="entry name" value="FI06413P-RELATED"/>
    <property type="match status" value="1"/>
</dbReference>
<feature type="region of interest" description="Disordered" evidence="6">
    <location>
        <begin position="836"/>
        <end position="922"/>
    </location>
</feature>
<accession>A0A0K8URI0</accession>
<feature type="compositionally biased region" description="Low complexity" evidence="6">
    <location>
        <begin position="842"/>
        <end position="862"/>
    </location>
</feature>
<feature type="compositionally biased region" description="Acidic residues" evidence="6">
    <location>
        <begin position="1695"/>
        <end position="1710"/>
    </location>
</feature>
<feature type="compositionally biased region" description="Low complexity" evidence="6">
    <location>
        <begin position="1020"/>
        <end position="1036"/>
    </location>
</feature>
<evidence type="ECO:0000256" key="2">
    <source>
        <dbReference type="ARBA" id="ARBA00022553"/>
    </source>
</evidence>
<feature type="domain" description="Ubiquitin-like protease family profile" evidence="7">
    <location>
        <begin position="1315"/>
        <end position="1618"/>
    </location>
</feature>
<dbReference type="Gene3D" id="3.40.395.10">
    <property type="entry name" value="Adenoviral Proteinase, Chain A"/>
    <property type="match status" value="1"/>
</dbReference>
<protein>
    <submittedName>
        <fullName evidence="8">Sentrin-specific protease 6</fullName>
    </submittedName>
</protein>
<organism evidence="8">
    <name type="scientific">Bactrocera latifrons</name>
    <name type="common">Malaysian fruit fly</name>
    <name type="synonym">Chaetodacus latifrons</name>
    <dbReference type="NCBI Taxonomy" id="174628"/>
    <lineage>
        <taxon>Eukaryota</taxon>
        <taxon>Metazoa</taxon>
        <taxon>Ecdysozoa</taxon>
        <taxon>Arthropoda</taxon>
        <taxon>Hexapoda</taxon>
        <taxon>Insecta</taxon>
        <taxon>Pterygota</taxon>
        <taxon>Neoptera</taxon>
        <taxon>Endopterygota</taxon>
        <taxon>Diptera</taxon>
        <taxon>Brachycera</taxon>
        <taxon>Muscomorpha</taxon>
        <taxon>Tephritoidea</taxon>
        <taxon>Tephritidae</taxon>
        <taxon>Bactrocera</taxon>
        <taxon>Bactrocera</taxon>
    </lineage>
</organism>
<feature type="region of interest" description="Disordered" evidence="6">
    <location>
        <begin position="667"/>
        <end position="687"/>
    </location>
</feature>
<dbReference type="GO" id="GO:0016926">
    <property type="term" value="P:protein desumoylation"/>
    <property type="evidence" value="ECO:0007669"/>
    <property type="project" value="TreeGrafter"/>
</dbReference>
<keyword evidence="3 8" id="KW-0645">Protease</keyword>
<dbReference type="InterPro" id="IPR038765">
    <property type="entry name" value="Papain-like_cys_pep_sf"/>
</dbReference>
<dbReference type="PROSITE" id="PS50600">
    <property type="entry name" value="ULP_PROTEASE"/>
    <property type="match status" value="1"/>
</dbReference>
<name>A0A0K8URI0_BACLA</name>
<feature type="region of interest" description="Disordered" evidence="6">
    <location>
        <begin position="1695"/>
        <end position="1736"/>
    </location>
</feature>
<feature type="region of interest" description="Disordered" evidence="6">
    <location>
        <begin position="269"/>
        <end position="297"/>
    </location>
</feature>
<evidence type="ECO:0000256" key="1">
    <source>
        <dbReference type="ARBA" id="ARBA00005234"/>
    </source>
</evidence>
<feature type="compositionally biased region" description="Polar residues" evidence="6">
    <location>
        <begin position="673"/>
        <end position="687"/>
    </location>
</feature>
<feature type="compositionally biased region" description="Polar residues" evidence="6">
    <location>
        <begin position="863"/>
        <end position="894"/>
    </location>
</feature>
<evidence type="ECO:0000256" key="3">
    <source>
        <dbReference type="ARBA" id="ARBA00022670"/>
    </source>
</evidence>
<dbReference type="GO" id="GO:0070139">
    <property type="term" value="F:SUMO-specific endopeptidase activity"/>
    <property type="evidence" value="ECO:0007669"/>
    <property type="project" value="TreeGrafter"/>
</dbReference>
<feature type="region of interest" description="Disordered" evidence="6">
    <location>
        <begin position="703"/>
        <end position="724"/>
    </location>
</feature>
<evidence type="ECO:0000256" key="4">
    <source>
        <dbReference type="ARBA" id="ARBA00022786"/>
    </source>
</evidence>
<feature type="compositionally biased region" description="Polar residues" evidence="6">
    <location>
        <begin position="1067"/>
        <end position="1080"/>
    </location>
</feature>
<dbReference type="SUPFAM" id="SSF54001">
    <property type="entry name" value="Cysteine proteinases"/>
    <property type="match status" value="1"/>
</dbReference>
<evidence type="ECO:0000256" key="6">
    <source>
        <dbReference type="SAM" id="MobiDB-lite"/>
    </source>
</evidence>
<feature type="compositionally biased region" description="Low complexity" evidence="6">
    <location>
        <begin position="703"/>
        <end position="721"/>
    </location>
</feature>
<gene>
    <name evidence="8" type="primary">Senp6</name>
    <name evidence="8" type="ORF">c0_g1_i2</name>
</gene>
<feature type="compositionally biased region" description="Low complexity" evidence="6">
    <location>
        <begin position="901"/>
        <end position="921"/>
    </location>
</feature>
<keyword evidence="2" id="KW-0597">Phosphoprotein</keyword>
<feature type="region of interest" description="Disordered" evidence="6">
    <location>
        <begin position="1012"/>
        <end position="1080"/>
    </location>
</feature>
<dbReference type="InterPro" id="IPR003653">
    <property type="entry name" value="Peptidase_C48_C"/>
</dbReference>
<dbReference type="Pfam" id="PF02902">
    <property type="entry name" value="Peptidase_C48"/>
    <property type="match status" value="1"/>
</dbReference>
<dbReference type="GO" id="GO:0005634">
    <property type="term" value="C:nucleus"/>
    <property type="evidence" value="ECO:0007669"/>
    <property type="project" value="TreeGrafter"/>
</dbReference>
<evidence type="ECO:0000259" key="7">
    <source>
        <dbReference type="PROSITE" id="PS50600"/>
    </source>
</evidence>
<feature type="region of interest" description="Disordered" evidence="6">
    <location>
        <begin position="1480"/>
        <end position="1510"/>
    </location>
</feature>
<dbReference type="GO" id="GO:0005737">
    <property type="term" value="C:cytoplasm"/>
    <property type="evidence" value="ECO:0007669"/>
    <property type="project" value="TreeGrafter"/>
</dbReference>
<reference evidence="8" key="1">
    <citation type="submission" date="2015-06" db="EMBL/GenBank/DDBJ databases">
        <authorList>
            <person name="Hoefler B.C."/>
            <person name="Straight P.D."/>
        </authorList>
    </citation>
    <scope>NUCLEOTIDE SEQUENCE</scope>
</reference>
<evidence type="ECO:0000256" key="5">
    <source>
        <dbReference type="ARBA" id="ARBA00022801"/>
    </source>
</evidence>